<sequence>MLDPDFCRISCGILENSCDHCEHGGGHTTTVCILSATDTVSSIIVRLPNGSIGVVRYEVVFLLNQLWDILQLM</sequence>
<proteinExistence type="predicted"/>
<evidence type="ECO:0000313" key="2">
    <source>
        <dbReference type="Proteomes" id="UP001372338"/>
    </source>
</evidence>
<dbReference type="AlphaFoldDB" id="A0AAN9E7W4"/>
<keyword evidence="2" id="KW-1185">Reference proteome</keyword>
<dbReference type="EMBL" id="JAYWIO010000007">
    <property type="protein sequence ID" value="KAK7250819.1"/>
    <property type="molecule type" value="Genomic_DNA"/>
</dbReference>
<comment type="caution">
    <text evidence="1">The sequence shown here is derived from an EMBL/GenBank/DDBJ whole genome shotgun (WGS) entry which is preliminary data.</text>
</comment>
<reference evidence="1 2" key="1">
    <citation type="submission" date="2024-01" db="EMBL/GenBank/DDBJ databases">
        <title>The genomes of 5 underutilized Papilionoideae crops provide insights into root nodulation and disease resistanc.</title>
        <authorList>
            <person name="Yuan L."/>
        </authorList>
    </citation>
    <scope>NUCLEOTIDE SEQUENCE [LARGE SCALE GENOMIC DNA]</scope>
    <source>
        <strain evidence="1">ZHUSHIDOU_FW_LH</strain>
        <tissue evidence="1">Leaf</tissue>
    </source>
</reference>
<accession>A0AAN9E7W4</accession>
<evidence type="ECO:0000313" key="1">
    <source>
        <dbReference type="EMBL" id="KAK7250819.1"/>
    </source>
</evidence>
<organism evidence="1 2">
    <name type="scientific">Crotalaria pallida</name>
    <name type="common">Smooth rattlebox</name>
    <name type="synonym">Crotalaria striata</name>
    <dbReference type="NCBI Taxonomy" id="3830"/>
    <lineage>
        <taxon>Eukaryota</taxon>
        <taxon>Viridiplantae</taxon>
        <taxon>Streptophyta</taxon>
        <taxon>Embryophyta</taxon>
        <taxon>Tracheophyta</taxon>
        <taxon>Spermatophyta</taxon>
        <taxon>Magnoliopsida</taxon>
        <taxon>eudicotyledons</taxon>
        <taxon>Gunneridae</taxon>
        <taxon>Pentapetalae</taxon>
        <taxon>rosids</taxon>
        <taxon>fabids</taxon>
        <taxon>Fabales</taxon>
        <taxon>Fabaceae</taxon>
        <taxon>Papilionoideae</taxon>
        <taxon>50 kb inversion clade</taxon>
        <taxon>genistoids sensu lato</taxon>
        <taxon>core genistoids</taxon>
        <taxon>Crotalarieae</taxon>
        <taxon>Crotalaria</taxon>
    </lineage>
</organism>
<gene>
    <name evidence="1" type="ORF">RIF29_33532</name>
</gene>
<protein>
    <submittedName>
        <fullName evidence="1">Uncharacterized protein</fullName>
    </submittedName>
</protein>
<dbReference type="Proteomes" id="UP001372338">
    <property type="component" value="Unassembled WGS sequence"/>
</dbReference>
<name>A0AAN9E7W4_CROPI</name>